<dbReference type="Gene3D" id="3.40.50.720">
    <property type="entry name" value="NAD(P)-binding Rossmann-like Domain"/>
    <property type="match status" value="1"/>
</dbReference>
<dbReference type="InterPro" id="IPR051783">
    <property type="entry name" value="NAD(P)-dependent_oxidoreduct"/>
</dbReference>
<evidence type="ECO:0000313" key="3">
    <source>
        <dbReference type="Proteomes" id="UP001434337"/>
    </source>
</evidence>
<gene>
    <name evidence="2" type="ORF">PCC79_05050</name>
</gene>
<organism evidence="2 3">
    <name type="scientific">Propioniciclava soli</name>
    <dbReference type="NCBI Taxonomy" id="2775081"/>
    <lineage>
        <taxon>Bacteria</taxon>
        <taxon>Bacillati</taxon>
        <taxon>Actinomycetota</taxon>
        <taxon>Actinomycetes</taxon>
        <taxon>Propionibacteriales</taxon>
        <taxon>Propionibacteriaceae</taxon>
        <taxon>Propioniciclava</taxon>
    </lineage>
</organism>
<dbReference type="RefSeq" id="WP_342373177.1">
    <property type="nucleotide sequence ID" value="NZ_CP115965.1"/>
</dbReference>
<proteinExistence type="predicted"/>
<dbReference type="PANTHER" id="PTHR48079:SF6">
    <property type="entry name" value="NAD(P)-BINDING DOMAIN-CONTAINING PROTEIN-RELATED"/>
    <property type="match status" value="1"/>
</dbReference>
<keyword evidence="3" id="KW-1185">Reference proteome</keyword>
<evidence type="ECO:0000313" key="2">
    <source>
        <dbReference type="EMBL" id="WZW99563.1"/>
    </source>
</evidence>
<feature type="domain" description="NAD(P)-binding" evidence="1">
    <location>
        <begin position="6"/>
        <end position="146"/>
    </location>
</feature>
<dbReference type="PANTHER" id="PTHR48079">
    <property type="entry name" value="PROTEIN YEEZ"/>
    <property type="match status" value="1"/>
</dbReference>
<dbReference type="InterPro" id="IPR036291">
    <property type="entry name" value="NAD(P)-bd_dom_sf"/>
</dbReference>
<protein>
    <submittedName>
        <fullName evidence="2">NAD(P)H-binding protein</fullName>
    </submittedName>
</protein>
<accession>A0ABZ3C9V9</accession>
<sequence length="300" mass="32514">MIVVTGSTGNSGTHFIRELEAHGFDQPVRCLVRTSTAVDGLVASPLDIEVLTGELDDPTFLDVALSGADTVVHIASLRFSPAIVAAALRQGVRRVLLVHTAAVFSRHKSASLEYRALEAQVAALLAATEHQIEVTILRPTMIFGQPRDHNVSVFIRLVDRLRVVPLINGGASTLQPVHASDLGRAYHQALTRGTLPRAEYVLSGERPVRLRELLQQISSGLGKRTLFVAVPLLLAGPAARAVRALTANRVDVVEKVLRMGEDRSFPHDRAAQDFGYAPRPVADTLAEEVAWYVARHATLS</sequence>
<dbReference type="InterPro" id="IPR016040">
    <property type="entry name" value="NAD(P)-bd_dom"/>
</dbReference>
<dbReference type="EMBL" id="CP115965">
    <property type="protein sequence ID" value="WZW99563.1"/>
    <property type="molecule type" value="Genomic_DNA"/>
</dbReference>
<reference evidence="2 3" key="1">
    <citation type="journal article" date="2023" name="Environ Microbiome">
        <title>A coral-associated actinobacterium mitigates coral bleaching under heat stress.</title>
        <authorList>
            <person name="Li J."/>
            <person name="Zou Y."/>
            <person name="Li Q."/>
            <person name="Zhang J."/>
            <person name="Bourne D.G."/>
            <person name="Lyu Y."/>
            <person name="Liu C."/>
            <person name="Zhang S."/>
        </authorList>
    </citation>
    <scope>NUCLEOTIDE SEQUENCE [LARGE SCALE GENOMIC DNA]</scope>
    <source>
        <strain evidence="2 3">SCSIO 13291</strain>
    </source>
</reference>
<dbReference type="Pfam" id="PF13460">
    <property type="entry name" value="NAD_binding_10"/>
    <property type="match status" value="1"/>
</dbReference>
<dbReference type="Proteomes" id="UP001434337">
    <property type="component" value="Chromosome"/>
</dbReference>
<evidence type="ECO:0000259" key="1">
    <source>
        <dbReference type="Pfam" id="PF13460"/>
    </source>
</evidence>
<dbReference type="SUPFAM" id="SSF51735">
    <property type="entry name" value="NAD(P)-binding Rossmann-fold domains"/>
    <property type="match status" value="1"/>
</dbReference>
<name>A0ABZ3C9V9_9ACTN</name>